<evidence type="ECO:0000313" key="2">
    <source>
        <dbReference type="Proteomes" id="UP000018208"/>
    </source>
</evidence>
<protein>
    <submittedName>
        <fullName evidence="1">Uncharacterized protein</fullName>
    </submittedName>
</protein>
<gene>
    <name evidence="1" type="ORF">SS50377_28494</name>
</gene>
<dbReference type="RefSeq" id="XP_067760314.1">
    <property type="nucleotide sequence ID" value="XM_067912257.1"/>
</dbReference>
<keyword evidence="2" id="KW-1185">Reference proteome</keyword>
<reference evidence="1 2" key="1">
    <citation type="journal article" date="2014" name="PLoS Genet.">
        <title>The Genome of Spironucleus salmonicida Highlights a Fish Pathogen Adapted to Fluctuating Environments.</title>
        <authorList>
            <person name="Xu F."/>
            <person name="Jerlstrom-Hultqvist J."/>
            <person name="Einarsson E."/>
            <person name="Astvaldsson A."/>
            <person name="Svard S.G."/>
            <person name="Andersson J.O."/>
        </authorList>
    </citation>
    <scope>NUCLEOTIDE SEQUENCE [LARGE SCALE GENOMIC DNA]</scope>
    <source>
        <strain evidence="1 2">ATCC 50377</strain>
    </source>
</reference>
<proteinExistence type="predicted"/>
<evidence type="ECO:0000313" key="1">
    <source>
        <dbReference type="EMBL" id="KAH0569541.1"/>
    </source>
</evidence>
<sequence>MIKSDIVDSIPERGQEKIFFLFKNSKRLLTKGDHQIGRQCDQQIGSTYLTLKFSKATNSNYVVHTMGICQSMYYSDYKL</sequence>
<dbReference type="AlphaFoldDB" id="A0A9P8RUI2"/>
<dbReference type="EMBL" id="AUWU02000009">
    <property type="protein sequence ID" value="KAH0569541.1"/>
    <property type="molecule type" value="Genomic_DNA"/>
</dbReference>
<dbReference type="GeneID" id="94302517"/>
<dbReference type="KEGG" id="ssao:94302517"/>
<name>A0A9P8RUI2_9EUKA</name>
<dbReference type="Proteomes" id="UP000018208">
    <property type="component" value="Unassembled WGS sequence"/>
</dbReference>
<organism evidence="1 2">
    <name type="scientific">Spironucleus salmonicida</name>
    <dbReference type="NCBI Taxonomy" id="348837"/>
    <lineage>
        <taxon>Eukaryota</taxon>
        <taxon>Metamonada</taxon>
        <taxon>Diplomonadida</taxon>
        <taxon>Hexamitidae</taxon>
        <taxon>Hexamitinae</taxon>
        <taxon>Spironucleus</taxon>
    </lineage>
</organism>
<accession>A0A9P8RUI2</accession>
<comment type="caution">
    <text evidence="1">The sequence shown here is derived from an EMBL/GenBank/DDBJ whole genome shotgun (WGS) entry which is preliminary data.</text>
</comment>